<dbReference type="Pfam" id="PF01535">
    <property type="entry name" value="PPR"/>
    <property type="match status" value="6"/>
</dbReference>
<dbReference type="InterPro" id="IPR032867">
    <property type="entry name" value="DYW_dom"/>
</dbReference>
<evidence type="ECO:0000256" key="3">
    <source>
        <dbReference type="PROSITE-ProRule" id="PRU00708"/>
    </source>
</evidence>
<feature type="domain" description="DYW" evidence="4">
    <location>
        <begin position="613"/>
        <end position="705"/>
    </location>
</feature>
<dbReference type="InterPro" id="IPR046848">
    <property type="entry name" value="E_motif"/>
</dbReference>
<dbReference type="InterPro" id="IPR002885">
    <property type="entry name" value="PPR_rpt"/>
</dbReference>
<dbReference type="PANTHER" id="PTHR47926:SF344">
    <property type="entry name" value="OS07G0636900 PROTEIN"/>
    <property type="match status" value="1"/>
</dbReference>
<evidence type="ECO:0000256" key="1">
    <source>
        <dbReference type="ARBA" id="ARBA00006643"/>
    </source>
</evidence>
<evidence type="ECO:0000256" key="2">
    <source>
        <dbReference type="ARBA" id="ARBA00022737"/>
    </source>
</evidence>
<dbReference type="Pfam" id="PF20431">
    <property type="entry name" value="E_motif"/>
    <property type="match status" value="1"/>
</dbReference>
<dbReference type="NCBIfam" id="TIGR00756">
    <property type="entry name" value="PPR"/>
    <property type="match status" value="3"/>
</dbReference>
<dbReference type="PANTHER" id="PTHR47926">
    <property type="entry name" value="PENTATRICOPEPTIDE REPEAT-CONTAINING PROTEIN"/>
    <property type="match status" value="1"/>
</dbReference>
<sequence length="705" mass="79524">MASHLLIDNNTKSSEVEMGHGYELLGGLIFLDHVFNHLMSENERGGGGFFEVLYNVGCMGDIGLVKDMSVIREWKNEENLRGIPFSDQQSWLQPTFSRHSRTIQMQLHAFAQVSGRSLSQLLSKRPPISQIKQIHAQIITKSLALSRLSLTDSLIHCYLHSKNLNSARTLFDDYHLPSPPTLLWNLIIRAYSKLQHSSESISLFHRMLTTQAVPDKYTFTFVITSCAHQNSIVYGNIVHGMLIKNGTLLNLYVANSLINLYAVFAMVNDAHELFDEMPVRDVFSWTSLLCAYAKNGNMRRAGDIFREMPVRNDVSWAVMISGFVSCGSYTEALKYFHNMLSEVKPNEAVLVCALSACANLGSLDHGTGFTTSLIDMYAKCGRIDRAYRVFDKIPRWDVQNFTSMITGLSIHGLGEEAIRVFHQMLAEKLNPNDITILGVLNGCSHSGLVQQGSSIFYNMENLWGIVPKIEHYGCYIDLLGRAGYLAKAFGIVKSMPVHPDIVVWRAILSACRIHRNANFGERVINHLEQLDPRSCVGADVLLSNMYASLGKWEKVAQVRKIMDKQKNQLDIGCSWIELNGVVHEFRVSDILHPQIVEIHDKLSEILKRVGLVGYTADATHVSFDLSEEDRERAVAWHSEKLAVAFGLMSTPPGDTIRIVKNLITCEDCHTALKAISRVYDREIIVRDRSRFHTFKEGMCSCKDYW</sequence>
<keyword evidence="2" id="KW-0677">Repeat</keyword>
<name>A0ABR0WND9_REHGL</name>
<dbReference type="Proteomes" id="UP001318860">
    <property type="component" value="Unassembled WGS sequence"/>
</dbReference>
<dbReference type="Pfam" id="PF14432">
    <property type="entry name" value="DYW_deaminase"/>
    <property type="match status" value="1"/>
</dbReference>
<feature type="repeat" description="PPR" evidence="3">
    <location>
        <begin position="180"/>
        <end position="214"/>
    </location>
</feature>
<dbReference type="EMBL" id="JABTTQ020000010">
    <property type="protein sequence ID" value="KAK6148398.1"/>
    <property type="molecule type" value="Genomic_DNA"/>
</dbReference>
<comment type="similarity">
    <text evidence="1">Belongs to the PPR family. PCMP-H subfamily.</text>
</comment>
<dbReference type="PROSITE" id="PS51375">
    <property type="entry name" value="PPR"/>
    <property type="match status" value="3"/>
</dbReference>
<keyword evidence="6" id="KW-1185">Reference proteome</keyword>
<accession>A0ABR0WND9</accession>
<reference evidence="5 6" key="1">
    <citation type="journal article" date="2021" name="Comput. Struct. Biotechnol. J.">
        <title>De novo genome assembly of the potent medicinal plant Rehmannia glutinosa using nanopore technology.</title>
        <authorList>
            <person name="Ma L."/>
            <person name="Dong C."/>
            <person name="Song C."/>
            <person name="Wang X."/>
            <person name="Zheng X."/>
            <person name="Niu Y."/>
            <person name="Chen S."/>
            <person name="Feng W."/>
        </authorList>
    </citation>
    <scope>NUCLEOTIDE SEQUENCE [LARGE SCALE GENOMIC DNA]</scope>
    <source>
        <strain evidence="5">DH-2019</strain>
    </source>
</reference>
<protein>
    <recommendedName>
        <fullName evidence="4">DYW domain-containing protein</fullName>
    </recommendedName>
</protein>
<dbReference type="InterPro" id="IPR011990">
    <property type="entry name" value="TPR-like_helical_dom_sf"/>
</dbReference>
<evidence type="ECO:0000259" key="4">
    <source>
        <dbReference type="Pfam" id="PF14432"/>
    </source>
</evidence>
<dbReference type="InterPro" id="IPR046960">
    <property type="entry name" value="PPR_At4g14850-like_plant"/>
</dbReference>
<dbReference type="Gene3D" id="1.25.40.10">
    <property type="entry name" value="Tetratricopeptide repeat domain"/>
    <property type="match status" value="3"/>
</dbReference>
<comment type="caution">
    <text evidence="5">The sequence shown here is derived from an EMBL/GenBank/DDBJ whole genome shotgun (WGS) entry which is preliminary data.</text>
</comment>
<evidence type="ECO:0000313" key="5">
    <source>
        <dbReference type="EMBL" id="KAK6148398.1"/>
    </source>
</evidence>
<organism evidence="5 6">
    <name type="scientific">Rehmannia glutinosa</name>
    <name type="common">Chinese foxglove</name>
    <dbReference type="NCBI Taxonomy" id="99300"/>
    <lineage>
        <taxon>Eukaryota</taxon>
        <taxon>Viridiplantae</taxon>
        <taxon>Streptophyta</taxon>
        <taxon>Embryophyta</taxon>
        <taxon>Tracheophyta</taxon>
        <taxon>Spermatophyta</taxon>
        <taxon>Magnoliopsida</taxon>
        <taxon>eudicotyledons</taxon>
        <taxon>Gunneridae</taxon>
        <taxon>Pentapetalae</taxon>
        <taxon>asterids</taxon>
        <taxon>lamiids</taxon>
        <taxon>Lamiales</taxon>
        <taxon>Orobanchaceae</taxon>
        <taxon>Rehmannieae</taxon>
        <taxon>Rehmannia</taxon>
    </lineage>
</organism>
<gene>
    <name evidence="5" type="ORF">DH2020_019310</name>
</gene>
<feature type="repeat" description="PPR" evidence="3">
    <location>
        <begin position="281"/>
        <end position="315"/>
    </location>
</feature>
<evidence type="ECO:0000313" key="6">
    <source>
        <dbReference type="Proteomes" id="UP001318860"/>
    </source>
</evidence>
<proteinExistence type="inferred from homology"/>
<feature type="repeat" description="PPR" evidence="3">
    <location>
        <begin position="397"/>
        <end position="431"/>
    </location>
</feature>